<dbReference type="RefSeq" id="WP_271139355.1">
    <property type="nucleotide sequence ID" value="NZ_JAPYYP010000002.1"/>
</dbReference>
<reference evidence="3" key="1">
    <citation type="submission" date="2022-12" db="EMBL/GenBank/DDBJ databases">
        <title>Draft genome sequence of the thermophilic strain Brevibacillus thermoruber HT42, isolated from Los Humeros, Puebla, Mexico, with biotechnological potential.</title>
        <authorList>
            <person name="Lara Sanchez J."/>
            <person name="Solis Palacios R."/>
            <person name="Bustos Baena A.S."/>
            <person name="Ruz Baez A.E."/>
            <person name="Espinosa Luna G."/>
            <person name="Oliart Ros R.M."/>
        </authorList>
    </citation>
    <scope>NUCLEOTIDE SEQUENCE</scope>
    <source>
        <strain evidence="3">HT42</strain>
    </source>
</reference>
<organism evidence="3 4">
    <name type="scientific">Brevibacillus thermoruber</name>
    <dbReference type="NCBI Taxonomy" id="33942"/>
    <lineage>
        <taxon>Bacteria</taxon>
        <taxon>Bacillati</taxon>
        <taxon>Bacillota</taxon>
        <taxon>Bacilli</taxon>
        <taxon>Bacillales</taxon>
        <taxon>Paenibacillaceae</taxon>
        <taxon>Brevibacillus</taxon>
    </lineage>
</organism>
<evidence type="ECO:0000256" key="1">
    <source>
        <dbReference type="SAM" id="MobiDB-lite"/>
    </source>
</evidence>
<dbReference type="InterPro" id="IPR001199">
    <property type="entry name" value="Cyt_B5-like_heme/steroid-bd"/>
</dbReference>
<protein>
    <submittedName>
        <fullName evidence="3">Cytochrome b5</fullName>
    </submittedName>
</protein>
<dbReference type="SUPFAM" id="SSF55856">
    <property type="entry name" value="Cytochrome b5-like heme/steroid binding domain"/>
    <property type="match status" value="1"/>
</dbReference>
<accession>A0A9X3TMG8</accession>
<gene>
    <name evidence="3" type="ORF">O3V59_01790</name>
</gene>
<dbReference type="Proteomes" id="UP001151071">
    <property type="component" value="Unassembled WGS sequence"/>
</dbReference>
<feature type="domain" description="Cytochrome b5 heme-binding" evidence="2">
    <location>
        <begin position="94"/>
        <end position="166"/>
    </location>
</feature>
<keyword evidence="4" id="KW-1185">Reference proteome</keyword>
<feature type="region of interest" description="Disordered" evidence="1">
    <location>
        <begin position="68"/>
        <end position="87"/>
    </location>
</feature>
<evidence type="ECO:0000313" key="4">
    <source>
        <dbReference type="Proteomes" id="UP001151071"/>
    </source>
</evidence>
<dbReference type="EMBL" id="JAPYYP010000002">
    <property type="protein sequence ID" value="MDA5107083.1"/>
    <property type="molecule type" value="Genomic_DNA"/>
</dbReference>
<sequence>MNQHDYLIWQADIIFSELNYLIRLLYVTEDYYQRNLMVNQLWNHISQLQFICHLLYYSPHYPVTPLQPSPQIQPSQPIPSPQSPISQSVPQNVFTRDQLARFTGRNGNPAYVAVNGVVYDVTNNAAWSAATHFGLTAGKDLTQEFSSCHAGQQWILRTLKPVGRLV</sequence>
<dbReference type="Pfam" id="PF00173">
    <property type="entry name" value="Cyt-b5"/>
    <property type="match status" value="1"/>
</dbReference>
<dbReference type="InterPro" id="IPR036400">
    <property type="entry name" value="Cyt_B5-like_heme/steroid_sf"/>
</dbReference>
<dbReference type="AlphaFoldDB" id="A0A9X3TMG8"/>
<evidence type="ECO:0000259" key="2">
    <source>
        <dbReference type="SMART" id="SM01117"/>
    </source>
</evidence>
<evidence type="ECO:0000313" key="3">
    <source>
        <dbReference type="EMBL" id="MDA5107083.1"/>
    </source>
</evidence>
<dbReference type="Gene3D" id="3.10.120.10">
    <property type="entry name" value="Cytochrome b5-like heme/steroid binding domain"/>
    <property type="match status" value="1"/>
</dbReference>
<proteinExistence type="predicted"/>
<name>A0A9X3TMG8_9BACL</name>
<comment type="caution">
    <text evidence="3">The sequence shown here is derived from an EMBL/GenBank/DDBJ whole genome shotgun (WGS) entry which is preliminary data.</text>
</comment>
<dbReference type="SMART" id="SM01117">
    <property type="entry name" value="Cyt-b5"/>
    <property type="match status" value="1"/>
</dbReference>